<comment type="cofactor">
    <cofactor evidence="1">
        <name>[4Fe-4S] cluster</name>
        <dbReference type="ChEBI" id="CHEBI:49883"/>
    </cofactor>
</comment>
<dbReference type="PANTHER" id="PTHR13932">
    <property type="entry name" value="COPROPORPHYRINIGEN III OXIDASE"/>
    <property type="match status" value="1"/>
</dbReference>
<dbReference type="SFLD" id="SFLDG01065">
    <property type="entry name" value="anaerobic_coproporphyrinogen-I"/>
    <property type="match status" value="1"/>
</dbReference>
<dbReference type="GO" id="GO:0003824">
    <property type="term" value="F:catalytic activity"/>
    <property type="evidence" value="ECO:0007669"/>
    <property type="project" value="InterPro"/>
</dbReference>
<sequence length="464" mass="52085">MNADWTTSLTEEKRRLIFGNEDADTFSKAYDKKRTVHAGSKGEAVPPEETHKAWMYASSQPSEGNKLVYVNVPFCQTRCLYCGFFKNLAKADMMEAFTGALVQEIQTSASLPVVSSGRINAVYIGGGTPGALSAEQIAAMLNAIKDNLPLANDCEFTFETRTYQLTDEKIEACLNAGVNRFSLGVQSFDTKTRRSIGRVDEGETVMRMLEKLKALNEATVSIDLMFGLPYQTESGFLEDILTADRIGVDGMALYQLNVFDDGRLMEKIKEEKLPPPPTTAEQSVYFIKAQKLMQQLGYMQPSMAHWVRDTRDRSLYNRMTKQGHTMHAFGAGAGGRTPQYGYFTHMSLEPYLKMVQAGRKPIMGLSRSHERQRLHNLISSQIDCGYLRGDMVDREAGFRLTEVFEPLISSWEERRLAERVGSSIKLTPQGQFWYVNMAQSLIDVTELFFNSEYTPTAAKVAAQN</sequence>
<feature type="domain" description="Radical SAM core" evidence="6">
    <location>
        <begin position="60"/>
        <end position="302"/>
    </location>
</feature>
<dbReference type="PANTHER" id="PTHR13932:SF9">
    <property type="entry name" value="COPROPORPHYRINOGEN III OXIDASE"/>
    <property type="match status" value="1"/>
</dbReference>
<keyword evidence="5" id="KW-0411">Iron-sulfur</keyword>
<dbReference type="SFLD" id="SFLDF00311">
    <property type="entry name" value="heme_degradation_proteins_(Hut"/>
    <property type="match status" value="1"/>
</dbReference>
<dbReference type="Pfam" id="PF04055">
    <property type="entry name" value="Radical_SAM"/>
    <property type="match status" value="1"/>
</dbReference>
<dbReference type="SFLD" id="SFLDS00029">
    <property type="entry name" value="Radical_SAM"/>
    <property type="match status" value="1"/>
</dbReference>
<dbReference type="InterPro" id="IPR013785">
    <property type="entry name" value="Aldolase_TIM"/>
</dbReference>
<dbReference type="Proteomes" id="UP000294614">
    <property type="component" value="Unassembled WGS sequence"/>
</dbReference>
<dbReference type="SMART" id="SM00729">
    <property type="entry name" value="Elp3"/>
    <property type="match status" value="1"/>
</dbReference>
<dbReference type="EMBL" id="SMGG01000007">
    <property type="protein sequence ID" value="TCK58478.1"/>
    <property type="molecule type" value="Genomic_DNA"/>
</dbReference>
<dbReference type="GO" id="GO:0046872">
    <property type="term" value="F:metal ion binding"/>
    <property type="evidence" value="ECO:0007669"/>
    <property type="project" value="UniProtKB-KW"/>
</dbReference>
<name>A0A4R1K337_9BACT</name>
<dbReference type="SUPFAM" id="SSF102114">
    <property type="entry name" value="Radical SAM enzymes"/>
    <property type="match status" value="1"/>
</dbReference>
<dbReference type="InterPro" id="IPR034505">
    <property type="entry name" value="Coproporphyrinogen-III_oxidase"/>
</dbReference>
<dbReference type="OrthoDB" id="9808022at2"/>
<dbReference type="CDD" id="cd01335">
    <property type="entry name" value="Radical_SAM"/>
    <property type="match status" value="1"/>
</dbReference>
<dbReference type="RefSeq" id="WP_132874643.1">
    <property type="nucleotide sequence ID" value="NZ_SMGG01000007.1"/>
</dbReference>
<protein>
    <submittedName>
        <fullName evidence="7">Oxygen-independent coproporphyrinogen-3 oxidase</fullName>
    </submittedName>
</protein>
<organism evidence="7 8">
    <name type="scientific">Seleniivibrio woodruffii</name>
    <dbReference type="NCBI Taxonomy" id="1078050"/>
    <lineage>
        <taxon>Bacteria</taxon>
        <taxon>Pseudomonadati</taxon>
        <taxon>Deferribacterota</taxon>
        <taxon>Deferribacteres</taxon>
        <taxon>Deferribacterales</taxon>
        <taxon>Geovibrionaceae</taxon>
        <taxon>Seleniivibrio</taxon>
    </lineage>
</organism>
<proteinExistence type="predicted"/>
<dbReference type="AlphaFoldDB" id="A0A4R1K337"/>
<dbReference type="GO" id="GO:0051539">
    <property type="term" value="F:4 iron, 4 sulfur cluster binding"/>
    <property type="evidence" value="ECO:0007669"/>
    <property type="project" value="TreeGrafter"/>
</dbReference>
<reference evidence="7 8" key="1">
    <citation type="submission" date="2019-03" db="EMBL/GenBank/DDBJ databases">
        <title>Genomic Encyclopedia of Type Strains, Phase IV (KMG-IV): sequencing the most valuable type-strain genomes for metagenomic binning, comparative biology and taxonomic classification.</title>
        <authorList>
            <person name="Goeker M."/>
        </authorList>
    </citation>
    <scope>NUCLEOTIDE SEQUENCE [LARGE SCALE GENOMIC DNA]</scope>
    <source>
        <strain evidence="7 8">DSM 24984</strain>
    </source>
</reference>
<evidence type="ECO:0000259" key="6">
    <source>
        <dbReference type="PROSITE" id="PS51918"/>
    </source>
</evidence>
<dbReference type="InterPro" id="IPR026332">
    <property type="entry name" value="HutW"/>
</dbReference>
<keyword evidence="4" id="KW-0408">Iron</keyword>
<dbReference type="InterPro" id="IPR006638">
    <property type="entry name" value="Elp3/MiaA/NifB-like_rSAM"/>
</dbReference>
<evidence type="ECO:0000256" key="4">
    <source>
        <dbReference type="ARBA" id="ARBA00023004"/>
    </source>
</evidence>
<evidence type="ECO:0000256" key="1">
    <source>
        <dbReference type="ARBA" id="ARBA00001966"/>
    </source>
</evidence>
<keyword evidence="2" id="KW-0949">S-adenosyl-L-methionine</keyword>
<dbReference type="GO" id="GO:0006779">
    <property type="term" value="P:porphyrin-containing compound biosynthetic process"/>
    <property type="evidence" value="ECO:0007669"/>
    <property type="project" value="TreeGrafter"/>
</dbReference>
<comment type="caution">
    <text evidence="7">The sequence shown here is derived from an EMBL/GenBank/DDBJ whole genome shotgun (WGS) entry which is preliminary data.</text>
</comment>
<dbReference type="InterPro" id="IPR058240">
    <property type="entry name" value="rSAM_sf"/>
</dbReference>
<dbReference type="InterPro" id="IPR007197">
    <property type="entry name" value="rSAM"/>
</dbReference>
<keyword evidence="8" id="KW-1185">Reference proteome</keyword>
<dbReference type="Gene3D" id="3.20.20.70">
    <property type="entry name" value="Aldolase class I"/>
    <property type="match status" value="1"/>
</dbReference>
<keyword evidence="3" id="KW-0479">Metal-binding</keyword>
<evidence type="ECO:0000256" key="2">
    <source>
        <dbReference type="ARBA" id="ARBA00022691"/>
    </source>
</evidence>
<dbReference type="NCBIfam" id="TIGR04107">
    <property type="entry name" value="rSAM_HutW"/>
    <property type="match status" value="1"/>
</dbReference>
<dbReference type="PROSITE" id="PS51918">
    <property type="entry name" value="RADICAL_SAM"/>
    <property type="match status" value="1"/>
</dbReference>
<accession>A0A4R1K337</accession>
<evidence type="ECO:0000313" key="8">
    <source>
        <dbReference type="Proteomes" id="UP000294614"/>
    </source>
</evidence>
<dbReference type="GO" id="GO:0005737">
    <property type="term" value="C:cytoplasm"/>
    <property type="evidence" value="ECO:0007669"/>
    <property type="project" value="TreeGrafter"/>
</dbReference>
<gene>
    <name evidence="7" type="ORF">C8D98_2682</name>
</gene>
<evidence type="ECO:0000256" key="5">
    <source>
        <dbReference type="ARBA" id="ARBA00023014"/>
    </source>
</evidence>
<evidence type="ECO:0000313" key="7">
    <source>
        <dbReference type="EMBL" id="TCK58478.1"/>
    </source>
</evidence>
<evidence type="ECO:0000256" key="3">
    <source>
        <dbReference type="ARBA" id="ARBA00022723"/>
    </source>
</evidence>